<protein>
    <recommendedName>
        <fullName evidence="14">Nickel/cobalt efflux system</fullName>
    </recommendedName>
</protein>
<gene>
    <name evidence="15" type="ordered locus">S70_17780</name>
</gene>
<feature type="transmembrane region" description="Helical" evidence="14">
    <location>
        <begin position="108"/>
        <end position="130"/>
    </location>
</feature>
<dbReference type="PANTHER" id="PTHR40659">
    <property type="entry name" value="NICKEL/COBALT EFFLUX SYSTEM RCNA"/>
    <property type="match status" value="1"/>
</dbReference>
<reference evidence="16" key="2">
    <citation type="submission" date="2012-04" db="EMBL/GenBank/DDBJ databases">
        <title>Complete genome sequence of Providencia stuartii clinical isolate MRSN 2154.</title>
        <authorList>
            <person name="Clifford R.J."/>
            <person name="Hang J."/>
            <person name="Riley M.C."/>
            <person name="Onmus-Leone F."/>
            <person name="Kuschner R.A."/>
            <person name="Lesho E.P."/>
            <person name="Waterman P.E."/>
        </authorList>
    </citation>
    <scope>NUCLEOTIDE SEQUENCE [LARGE SCALE GENOMIC DNA]</scope>
    <source>
        <strain evidence="16">MRSN 2154</strain>
    </source>
</reference>
<dbReference type="GO" id="GO:0046583">
    <property type="term" value="F:monoatomic cation efflux transmembrane transporter activity"/>
    <property type="evidence" value="ECO:0007669"/>
    <property type="project" value="TreeGrafter"/>
</dbReference>
<dbReference type="Proteomes" id="UP000005012">
    <property type="component" value="Chromosome"/>
</dbReference>
<dbReference type="EMBL" id="CP003488">
    <property type="protein sequence ID" value="AFH95366.1"/>
    <property type="molecule type" value="Genomic_DNA"/>
</dbReference>
<evidence type="ECO:0000256" key="10">
    <source>
        <dbReference type="ARBA" id="ARBA00023065"/>
    </source>
</evidence>
<dbReference type="RefSeq" id="WP_014658012.1">
    <property type="nucleotide sequence ID" value="NC_017731.1"/>
</dbReference>
<keyword evidence="5 14" id="KW-0813">Transport</keyword>
<organism evidence="15 16">
    <name type="scientific">Providencia stuartii (strain MRSN 2154)</name>
    <dbReference type="NCBI Taxonomy" id="1157951"/>
    <lineage>
        <taxon>Bacteria</taxon>
        <taxon>Pseudomonadati</taxon>
        <taxon>Pseudomonadota</taxon>
        <taxon>Gammaproteobacteria</taxon>
        <taxon>Enterobacterales</taxon>
        <taxon>Morganellaceae</taxon>
        <taxon>Providencia</taxon>
    </lineage>
</organism>
<evidence type="ECO:0000256" key="9">
    <source>
        <dbReference type="ARBA" id="ARBA00022989"/>
    </source>
</evidence>
<dbReference type="HOGENOM" id="CLU_058605_0_0_6"/>
<dbReference type="GO" id="GO:0032025">
    <property type="term" value="P:response to cobalt ion"/>
    <property type="evidence" value="ECO:0007669"/>
    <property type="project" value="TreeGrafter"/>
</dbReference>
<name>A0A140SSR4_PROSM</name>
<feature type="transmembrane region" description="Helical" evidence="14">
    <location>
        <begin position="305"/>
        <end position="326"/>
    </location>
</feature>
<proteinExistence type="inferred from homology"/>
<dbReference type="PATRIC" id="fig|1157951.4.peg.3570"/>
<evidence type="ECO:0000256" key="1">
    <source>
        <dbReference type="ARBA" id="ARBA00002510"/>
    </source>
</evidence>
<dbReference type="GO" id="GO:0005886">
    <property type="term" value="C:plasma membrane"/>
    <property type="evidence" value="ECO:0007669"/>
    <property type="project" value="UniProtKB-SubCell"/>
</dbReference>
<feature type="transmembrane region" description="Helical" evidence="14">
    <location>
        <begin position="259"/>
        <end position="284"/>
    </location>
</feature>
<evidence type="ECO:0000256" key="5">
    <source>
        <dbReference type="ARBA" id="ARBA00022448"/>
    </source>
</evidence>
<dbReference type="Pfam" id="PF03824">
    <property type="entry name" value="NicO"/>
    <property type="match status" value="1"/>
</dbReference>
<dbReference type="OrthoDB" id="9812956at2"/>
<dbReference type="InterPro" id="IPR051224">
    <property type="entry name" value="NiCoT_RcnA"/>
</dbReference>
<keyword evidence="10" id="KW-0406">Ion transport</keyword>
<evidence type="ECO:0000256" key="7">
    <source>
        <dbReference type="ARBA" id="ARBA00022596"/>
    </source>
</evidence>
<keyword evidence="6" id="KW-1003">Cell membrane</keyword>
<keyword evidence="13" id="KW-0170">Cobalt</keyword>
<dbReference type="GO" id="GO:0010045">
    <property type="term" value="P:response to nickel cation"/>
    <property type="evidence" value="ECO:0007669"/>
    <property type="project" value="TreeGrafter"/>
</dbReference>
<evidence type="ECO:0000256" key="4">
    <source>
        <dbReference type="ARBA" id="ARBA00022426"/>
    </source>
</evidence>
<keyword evidence="11" id="KW-0921">Nickel transport</keyword>
<evidence type="ECO:0000256" key="2">
    <source>
        <dbReference type="ARBA" id="ARBA00004651"/>
    </source>
</evidence>
<dbReference type="PANTHER" id="PTHR40659:SF1">
    <property type="entry name" value="NICKEL_COBALT EFFLUX SYSTEM RCNA"/>
    <property type="match status" value="1"/>
</dbReference>
<evidence type="ECO:0000313" key="15">
    <source>
        <dbReference type="EMBL" id="AFH95366.1"/>
    </source>
</evidence>
<comment type="function">
    <text evidence="1">Efflux system for nickel and cobalt.</text>
</comment>
<evidence type="ECO:0000256" key="13">
    <source>
        <dbReference type="ARBA" id="ARBA00023285"/>
    </source>
</evidence>
<evidence type="ECO:0000256" key="11">
    <source>
        <dbReference type="ARBA" id="ARBA00023112"/>
    </source>
</evidence>
<comment type="similarity">
    <text evidence="3">Belongs to the NiCoT transporter (TC 2.A.52) family. RcnA subfamily.</text>
</comment>
<feature type="transmembrane region" description="Helical" evidence="14">
    <location>
        <begin position="12"/>
        <end position="32"/>
    </location>
</feature>
<feature type="transmembrane region" description="Helical" evidence="14">
    <location>
        <begin position="67"/>
        <end position="87"/>
    </location>
</feature>
<evidence type="ECO:0000256" key="12">
    <source>
        <dbReference type="ARBA" id="ARBA00023136"/>
    </source>
</evidence>
<reference evidence="15 16" key="1">
    <citation type="journal article" date="2012" name="J. Bacteriol.">
        <title>Complete Genome Sequence of Providencia stuartii Clinical Isolate MRSN 2154.</title>
        <authorList>
            <person name="Clifford R.J."/>
            <person name="Hang J."/>
            <person name="Riley M.C."/>
            <person name="Onmus-Leone F."/>
            <person name="Kuschner R.A."/>
            <person name="Lesho E.P."/>
            <person name="Waterman P.E."/>
        </authorList>
    </citation>
    <scope>NUCLEOTIDE SEQUENCE [LARGE SCALE GENOMIC DNA]</scope>
    <source>
        <strain evidence="15 16">MRSN 2154</strain>
    </source>
</reference>
<sequence length="341" mass="37692">MPVIQHNKPKHLNLIIVGVVFIALCAAGAYLYQNWSVWLQTSVAWQRQLNLLLSELLQSTQHDPLQAGSLLVAVSFLYGLLHALGPGHGKLIISTYIATHPTRLKQSVILSLLASLLQGAVAIVLVSAVLVVFQLSTRHLNMVSLYSEKLSYGFVVLLGALCCYKAFHQWRKARNKRTASVLHIQRLLPLNSTSISAIKTPPKMAPLCQCGHQHVVSNQQLQASLRTQAILVLSMGLRPCSGALLVLLFSYVIGVYTWGIFAALAMAMGTAFTISLLALFVYFMRHHAMRLTKTQGISFSPYWRALLYLCTGLIFILLGVLMYQSVMLTETASPLLSPRIR</sequence>
<keyword evidence="9 14" id="KW-1133">Transmembrane helix</keyword>
<accession>A0A140SSR4</accession>
<dbReference type="GO" id="GO:0006824">
    <property type="term" value="P:cobalt ion transport"/>
    <property type="evidence" value="ECO:0007669"/>
    <property type="project" value="UniProtKB-KW"/>
</dbReference>
<feature type="transmembrane region" description="Helical" evidence="14">
    <location>
        <begin position="150"/>
        <end position="167"/>
    </location>
</feature>
<evidence type="ECO:0000256" key="8">
    <source>
        <dbReference type="ARBA" id="ARBA00022692"/>
    </source>
</evidence>
<evidence type="ECO:0000256" key="6">
    <source>
        <dbReference type="ARBA" id="ARBA00022475"/>
    </source>
</evidence>
<keyword evidence="12 14" id="KW-0472">Membrane</keyword>
<keyword evidence="4" id="KW-0171">Cobalt transport</keyword>
<dbReference type="KEGG" id="psi:S70_17780"/>
<dbReference type="InterPro" id="IPR011541">
    <property type="entry name" value="Ni/Co_transpt_high_affinity"/>
</dbReference>
<evidence type="ECO:0000256" key="14">
    <source>
        <dbReference type="RuleBase" id="RU362101"/>
    </source>
</evidence>
<feature type="transmembrane region" description="Helical" evidence="14">
    <location>
        <begin position="229"/>
        <end position="253"/>
    </location>
</feature>
<keyword evidence="8 14" id="KW-0812">Transmembrane</keyword>
<keyword evidence="7" id="KW-0533">Nickel</keyword>
<dbReference type="AlphaFoldDB" id="A0A140SSR4"/>
<evidence type="ECO:0000313" key="16">
    <source>
        <dbReference type="Proteomes" id="UP000005012"/>
    </source>
</evidence>
<comment type="subcellular location">
    <subcellularLocation>
        <location evidence="2 14">Cell membrane</location>
        <topology evidence="2 14">Multi-pass membrane protein</topology>
    </subcellularLocation>
</comment>
<dbReference type="GO" id="GO:0015099">
    <property type="term" value="F:nickel cation transmembrane transporter activity"/>
    <property type="evidence" value="ECO:0007669"/>
    <property type="project" value="UniProtKB-UniRule"/>
</dbReference>
<evidence type="ECO:0000256" key="3">
    <source>
        <dbReference type="ARBA" id="ARBA00010428"/>
    </source>
</evidence>
<dbReference type="GeneID" id="93519919"/>